<dbReference type="SMART" id="SM00066">
    <property type="entry name" value="GAL4"/>
    <property type="match status" value="1"/>
</dbReference>
<gene>
    <name evidence="8" type="ORF">B0H63DRAFT_398846</name>
</gene>
<evidence type="ECO:0000256" key="6">
    <source>
        <dbReference type="ARBA" id="ARBA00023242"/>
    </source>
</evidence>
<evidence type="ECO:0000313" key="8">
    <source>
        <dbReference type="EMBL" id="KAK3377645.1"/>
    </source>
</evidence>
<keyword evidence="1" id="KW-0479">Metal-binding</keyword>
<dbReference type="PROSITE" id="PS50048">
    <property type="entry name" value="ZN2_CY6_FUNGAL_2"/>
    <property type="match status" value="1"/>
</dbReference>
<dbReference type="GO" id="GO:0000981">
    <property type="term" value="F:DNA-binding transcription factor activity, RNA polymerase II-specific"/>
    <property type="evidence" value="ECO:0007669"/>
    <property type="project" value="InterPro"/>
</dbReference>
<dbReference type="Pfam" id="PF00172">
    <property type="entry name" value="Zn_clus"/>
    <property type="match status" value="1"/>
</dbReference>
<evidence type="ECO:0000256" key="4">
    <source>
        <dbReference type="ARBA" id="ARBA00023125"/>
    </source>
</evidence>
<dbReference type="InterPro" id="IPR036864">
    <property type="entry name" value="Zn2-C6_fun-type_DNA-bd_sf"/>
</dbReference>
<proteinExistence type="predicted"/>
<keyword evidence="3" id="KW-0805">Transcription regulation</keyword>
<keyword evidence="2" id="KW-0862">Zinc</keyword>
<keyword evidence="6" id="KW-0539">Nucleus</keyword>
<dbReference type="PANTHER" id="PTHR36206">
    <property type="entry name" value="ASPERCRYPTIN BIOSYNTHESIS CLUSTER-SPECIFIC TRANSCRIPTION REGULATOR ATNN-RELATED"/>
    <property type="match status" value="1"/>
</dbReference>
<evidence type="ECO:0000259" key="7">
    <source>
        <dbReference type="PROSITE" id="PS50048"/>
    </source>
</evidence>
<evidence type="ECO:0000256" key="2">
    <source>
        <dbReference type="ARBA" id="ARBA00022833"/>
    </source>
</evidence>
<keyword evidence="9" id="KW-1185">Reference proteome</keyword>
<evidence type="ECO:0000313" key="9">
    <source>
        <dbReference type="Proteomes" id="UP001285441"/>
    </source>
</evidence>
<feature type="domain" description="Zn(2)-C6 fungal-type" evidence="7">
    <location>
        <begin position="18"/>
        <end position="46"/>
    </location>
</feature>
<accession>A0AAE0KKM9</accession>
<reference evidence="8" key="1">
    <citation type="journal article" date="2023" name="Mol. Phylogenet. Evol.">
        <title>Genome-scale phylogeny and comparative genomics of the fungal order Sordariales.</title>
        <authorList>
            <person name="Hensen N."/>
            <person name="Bonometti L."/>
            <person name="Westerberg I."/>
            <person name="Brannstrom I.O."/>
            <person name="Guillou S."/>
            <person name="Cros-Aarteil S."/>
            <person name="Calhoun S."/>
            <person name="Haridas S."/>
            <person name="Kuo A."/>
            <person name="Mondo S."/>
            <person name="Pangilinan J."/>
            <person name="Riley R."/>
            <person name="LaButti K."/>
            <person name="Andreopoulos B."/>
            <person name="Lipzen A."/>
            <person name="Chen C."/>
            <person name="Yan M."/>
            <person name="Daum C."/>
            <person name="Ng V."/>
            <person name="Clum A."/>
            <person name="Steindorff A."/>
            <person name="Ohm R.A."/>
            <person name="Martin F."/>
            <person name="Silar P."/>
            <person name="Natvig D.O."/>
            <person name="Lalanne C."/>
            <person name="Gautier V."/>
            <person name="Ament-Velasquez S.L."/>
            <person name="Kruys A."/>
            <person name="Hutchinson M.I."/>
            <person name="Powell A.J."/>
            <person name="Barry K."/>
            <person name="Miller A.N."/>
            <person name="Grigoriev I.V."/>
            <person name="Debuchy R."/>
            <person name="Gladieux P."/>
            <person name="Hiltunen Thoren M."/>
            <person name="Johannesson H."/>
        </authorList>
    </citation>
    <scope>NUCLEOTIDE SEQUENCE</scope>
    <source>
        <strain evidence="8">CBS 232.78</strain>
    </source>
</reference>
<protein>
    <recommendedName>
        <fullName evidence="7">Zn(2)-C6 fungal-type domain-containing protein</fullName>
    </recommendedName>
</protein>
<dbReference type="SUPFAM" id="SSF57701">
    <property type="entry name" value="Zn2/Cys6 DNA-binding domain"/>
    <property type="match status" value="1"/>
</dbReference>
<dbReference type="PROSITE" id="PS00463">
    <property type="entry name" value="ZN2_CY6_FUNGAL_1"/>
    <property type="match status" value="1"/>
</dbReference>
<reference evidence="8" key="2">
    <citation type="submission" date="2023-06" db="EMBL/GenBank/DDBJ databases">
        <authorList>
            <consortium name="Lawrence Berkeley National Laboratory"/>
            <person name="Haridas S."/>
            <person name="Hensen N."/>
            <person name="Bonometti L."/>
            <person name="Westerberg I."/>
            <person name="Brannstrom I.O."/>
            <person name="Guillou S."/>
            <person name="Cros-Aarteil S."/>
            <person name="Calhoun S."/>
            <person name="Kuo A."/>
            <person name="Mondo S."/>
            <person name="Pangilinan J."/>
            <person name="Riley R."/>
            <person name="LaButti K."/>
            <person name="Andreopoulos B."/>
            <person name="Lipzen A."/>
            <person name="Chen C."/>
            <person name="Yanf M."/>
            <person name="Daum C."/>
            <person name="Ng V."/>
            <person name="Clum A."/>
            <person name="Steindorff A."/>
            <person name="Ohm R."/>
            <person name="Martin F."/>
            <person name="Silar P."/>
            <person name="Natvig D."/>
            <person name="Lalanne C."/>
            <person name="Gautier V."/>
            <person name="Ament-velasquez S.L."/>
            <person name="Kruys A."/>
            <person name="Hutchinson M.I."/>
            <person name="Powell A.J."/>
            <person name="Barry K."/>
            <person name="Miller A.N."/>
            <person name="Grigoriev I.V."/>
            <person name="Debuchy R."/>
            <person name="Gladieux P."/>
            <person name="Thoren M.H."/>
            <person name="Johannesson H."/>
        </authorList>
    </citation>
    <scope>NUCLEOTIDE SEQUENCE</scope>
    <source>
        <strain evidence="8">CBS 232.78</strain>
    </source>
</reference>
<keyword evidence="4" id="KW-0238">DNA-binding</keyword>
<evidence type="ECO:0000256" key="1">
    <source>
        <dbReference type="ARBA" id="ARBA00022723"/>
    </source>
</evidence>
<dbReference type="AlphaFoldDB" id="A0AAE0KKM9"/>
<name>A0AAE0KKM9_9PEZI</name>
<dbReference type="InterPro" id="IPR052360">
    <property type="entry name" value="Transcr_Regulatory_Proteins"/>
</dbReference>
<feature type="non-terminal residue" evidence="8">
    <location>
        <position position="215"/>
    </location>
</feature>
<dbReference type="Proteomes" id="UP001285441">
    <property type="component" value="Unassembled WGS sequence"/>
</dbReference>
<dbReference type="InterPro" id="IPR001138">
    <property type="entry name" value="Zn2Cys6_DnaBD"/>
</dbReference>
<comment type="caution">
    <text evidence="8">The sequence shown here is derived from an EMBL/GenBank/DDBJ whole genome shotgun (WGS) entry which is preliminary data.</text>
</comment>
<dbReference type="GO" id="GO:0008270">
    <property type="term" value="F:zinc ion binding"/>
    <property type="evidence" value="ECO:0007669"/>
    <property type="project" value="InterPro"/>
</dbReference>
<evidence type="ECO:0000256" key="5">
    <source>
        <dbReference type="ARBA" id="ARBA00023163"/>
    </source>
</evidence>
<sequence>MEAATKRKRAFYPKVRTGCLTCKTRKVKCDQGKPHCKRCTSTGRKCDGYNVQTAVSPPTSLTTTHQGLFSSEAEKRSFHYFRTRASQPLGGYFHVSFWGREVLLAALHYPPVRHLVIALGAAYEEFETAPLQAGRHEDGVSGMELAIQQCNRSIRHLSALSMQAPTGQQPTETVCCVLTASVLFIYLASIRGHFAEAIQHVQSSIKVLQDFDKSA</sequence>
<keyword evidence="5" id="KW-0804">Transcription</keyword>
<dbReference type="EMBL" id="JAULSW010000006">
    <property type="protein sequence ID" value="KAK3377645.1"/>
    <property type="molecule type" value="Genomic_DNA"/>
</dbReference>
<dbReference type="CDD" id="cd00067">
    <property type="entry name" value="GAL4"/>
    <property type="match status" value="1"/>
</dbReference>
<dbReference type="PANTHER" id="PTHR36206:SF12">
    <property type="entry name" value="ASPERCRYPTIN BIOSYNTHESIS CLUSTER-SPECIFIC TRANSCRIPTION REGULATOR ATNN-RELATED"/>
    <property type="match status" value="1"/>
</dbReference>
<dbReference type="Gene3D" id="4.10.240.10">
    <property type="entry name" value="Zn(2)-C6 fungal-type DNA-binding domain"/>
    <property type="match status" value="1"/>
</dbReference>
<dbReference type="GO" id="GO:0003677">
    <property type="term" value="F:DNA binding"/>
    <property type="evidence" value="ECO:0007669"/>
    <property type="project" value="UniProtKB-KW"/>
</dbReference>
<evidence type="ECO:0000256" key="3">
    <source>
        <dbReference type="ARBA" id="ARBA00023015"/>
    </source>
</evidence>
<organism evidence="8 9">
    <name type="scientific">Podospora didyma</name>
    <dbReference type="NCBI Taxonomy" id="330526"/>
    <lineage>
        <taxon>Eukaryota</taxon>
        <taxon>Fungi</taxon>
        <taxon>Dikarya</taxon>
        <taxon>Ascomycota</taxon>
        <taxon>Pezizomycotina</taxon>
        <taxon>Sordariomycetes</taxon>
        <taxon>Sordariomycetidae</taxon>
        <taxon>Sordariales</taxon>
        <taxon>Podosporaceae</taxon>
        <taxon>Podospora</taxon>
    </lineage>
</organism>